<dbReference type="PROSITE" id="PS51725">
    <property type="entry name" value="ABM"/>
    <property type="match status" value="1"/>
</dbReference>
<dbReference type="PATRIC" id="fig|1441095.3.peg.603"/>
<name>A0A0M4FVC5_9BACI</name>
<reference evidence="2 3" key="2">
    <citation type="journal article" date="2016" name="Int. J. Syst. Evol. Microbiol.">
        <title>Bacillus gobiensis sp. nov., isolated from a soil sample.</title>
        <authorList>
            <person name="Liu B."/>
            <person name="Liu G.H."/>
            <person name="Cetin S."/>
            <person name="Schumann P."/>
            <person name="Pan Z.Z."/>
            <person name="Chen Q.Q."/>
        </authorList>
    </citation>
    <scope>NUCLEOTIDE SEQUENCE [LARGE SCALE GENOMIC DNA]</scope>
    <source>
        <strain evidence="2 3">FJAT-4402</strain>
    </source>
</reference>
<gene>
    <name evidence="2" type="ORF">AM592_02775</name>
</gene>
<proteinExistence type="predicted"/>
<dbReference type="EMBL" id="CP012600">
    <property type="protein sequence ID" value="ALC80625.1"/>
    <property type="molecule type" value="Genomic_DNA"/>
</dbReference>
<protein>
    <submittedName>
        <fullName evidence="2">Heme-degrading monooxygenase HmoB</fullName>
    </submittedName>
</protein>
<dbReference type="OrthoDB" id="2352283at2"/>
<dbReference type="Proteomes" id="UP000067625">
    <property type="component" value="Chromosome"/>
</dbReference>
<dbReference type="RefSeq" id="WP_053602365.1">
    <property type="nucleotide sequence ID" value="NZ_CP012600.1"/>
</dbReference>
<reference evidence="3" key="1">
    <citation type="submission" date="2015-08" db="EMBL/GenBank/DDBJ databases">
        <title>Genome sequencing project for genomic taxonomy and phylogenomics of Bacillus-like bacteria.</title>
        <authorList>
            <person name="Liu B."/>
            <person name="Wang J."/>
            <person name="Zhu Y."/>
            <person name="Liu G."/>
            <person name="Chen Q."/>
            <person name="Chen Z."/>
            <person name="Lan J."/>
            <person name="Che J."/>
            <person name="Ge C."/>
            <person name="Shi H."/>
            <person name="Pan Z."/>
            <person name="Liu X."/>
        </authorList>
    </citation>
    <scope>NUCLEOTIDE SEQUENCE [LARGE SCALE GENOMIC DNA]</scope>
    <source>
        <strain evidence="3">FJAT-4402</strain>
    </source>
</reference>
<dbReference type="PANTHER" id="PTHR34474:SF2">
    <property type="entry name" value="SIGNAL TRANSDUCTION PROTEIN TRAP"/>
    <property type="match status" value="1"/>
</dbReference>
<dbReference type="Pfam" id="PF03992">
    <property type="entry name" value="ABM"/>
    <property type="match status" value="1"/>
</dbReference>
<keyword evidence="2" id="KW-0560">Oxidoreductase</keyword>
<evidence type="ECO:0000313" key="3">
    <source>
        <dbReference type="Proteomes" id="UP000067625"/>
    </source>
</evidence>
<accession>A0A0M4FVC5</accession>
<dbReference type="GO" id="GO:0004497">
    <property type="term" value="F:monooxygenase activity"/>
    <property type="evidence" value="ECO:0007669"/>
    <property type="project" value="UniProtKB-KW"/>
</dbReference>
<dbReference type="InterPro" id="IPR011008">
    <property type="entry name" value="Dimeric_a/b-barrel"/>
</dbReference>
<keyword evidence="3" id="KW-1185">Reference proteome</keyword>
<dbReference type="AlphaFoldDB" id="A0A0M4FVC5"/>
<keyword evidence="2" id="KW-0503">Monooxygenase</keyword>
<feature type="domain" description="ABM" evidence="1">
    <location>
        <begin position="66"/>
        <end position="153"/>
    </location>
</feature>
<dbReference type="Gene3D" id="3.30.70.100">
    <property type="match status" value="1"/>
</dbReference>
<dbReference type="InterPro" id="IPR007138">
    <property type="entry name" value="ABM_dom"/>
</dbReference>
<evidence type="ECO:0000313" key="2">
    <source>
        <dbReference type="EMBL" id="ALC80625.1"/>
    </source>
</evidence>
<dbReference type="STRING" id="1441095.AM592_02775"/>
<dbReference type="PANTHER" id="PTHR34474">
    <property type="entry name" value="SIGNAL TRANSDUCTION PROTEIN TRAP"/>
    <property type="match status" value="1"/>
</dbReference>
<evidence type="ECO:0000259" key="1">
    <source>
        <dbReference type="PROSITE" id="PS51725"/>
    </source>
</evidence>
<dbReference type="SUPFAM" id="SSF54909">
    <property type="entry name" value="Dimeric alpha+beta barrel"/>
    <property type="match status" value="1"/>
</dbReference>
<sequence length="165" mass="19374">MFFYVTYGTLDYLQKFSHNHTNEKLHIMHGEDQAILFYESDNKSLFQSPHKYEVIDRAGELRACEYAAFNHIPVSPESRPLFENRFKNRSGNIESEPGFIALRLLRPIKSDTYLIVTLWESEHEFTSWKNSSSFEQAHSDSSPKEKKHQSIFLRPPYVASYYAVE</sequence>
<organism evidence="2 3">
    <name type="scientific">Bacillus gobiensis</name>
    <dbReference type="NCBI Taxonomy" id="1441095"/>
    <lineage>
        <taxon>Bacteria</taxon>
        <taxon>Bacillati</taxon>
        <taxon>Bacillota</taxon>
        <taxon>Bacilli</taxon>
        <taxon>Bacillales</taxon>
        <taxon>Bacillaceae</taxon>
        <taxon>Bacillus</taxon>
    </lineage>
</organism>
<dbReference type="InterPro" id="IPR050404">
    <property type="entry name" value="Heme-degrading_MO"/>
</dbReference>